<dbReference type="PROSITE" id="PS50076">
    <property type="entry name" value="DNAJ_2"/>
    <property type="match status" value="1"/>
</dbReference>
<evidence type="ECO:0000313" key="5">
    <source>
        <dbReference type="Proteomes" id="UP000246569"/>
    </source>
</evidence>
<dbReference type="Gene3D" id="1.10.287.110">
    <property type="entry name" value="DnaJ domain"/>
    <property type="match status" value="1"/>
</dbReference>
<dbReference type="PANTHER" id="PTHR24074">
    <property type="entry name" value="CO-CHAPERONE PROTEIN DJLA"/>
    <property type="match status" value="1"/>
</dbReference>
<dbReference type="SUPFAM" id="SSF158682">
    <property type="entry name" value="TerB-like"/>
    <property type="match status" value="1"/>
</dbReference>
<name>A0A317MYN6_9GAMM</name>
<dbReference type="InterPro" id="IPR050817">
    <property type="entry name" value="DjlA_DnaK_co-chaperone"/>
</dbReference>
<organism evidence="4 5">
    <name type="scientific">Plasticicumulans acidivorans</name>
    <dbReference type="NCBI Taxonomy" id="886464"/>
    <lineage>
        <taxon>Bacteria</taxon>
        <taxon>Pseudomonadati</taxon>
        <taxon>Pseudomonadota</taxon>
        <taxon>Gammaproteobacteria</taxon>
        <taxon>Candidatus Competibacteraceae</taxon>
        <taxon>Plasticicumulans</taxon>
    </lineage>
</organism>
<dbReference type="EMBL" id="QGTJ01000002">
    <property type="protein sequence ID" value="PWV64644.1"/>
    <property type="molecule type" value="Genomic_DNA"/>
</dbReference>
<dbReference type="InterPro" id="IPR036869">
    <property type="entry name" value="J_dom_sf"/>
</dbReference>
<dbReference type="Pfam" id="PF00226">
    <property type="entry name" value="DnaJ"/>
    <property type="match status" value="1"/>
</dbReference>
<dbReference type="InterPro" id="IPR029024">
    <property type="entry name" value="TerB-like"/>
</dbReference>
<dbReference type="SUPFAM" id="SSF46565">
    <property type="entry name" value="Chaperone J-domain"/>
    <property type="match status" value="1"/>
</dbReference>
<feature type="region of interest" description="Disordered" evidence="2">
    <location>
        <begin position="182"/>
        <end position="204"/>
    </location>
</feature>
<sequence length="272" mass="30093">MSWWGKMMGGAVGFMFGGPLGAMFGAAIGHNFDRGVERLTTSDERERETSAEQAFFTAAFTTMGAVCKADGRVSEAELDAARAVMTHLRLDGEQRRAAMRLFTEGKRPDFPLVDVLDGFQLACLHRNDLLRLFLEIQVGAAWAEGEPHPQQRALLADIFNRLGIPRFQLDAMEQLIRLQRGGAQSGGGYEHSRRGSARPHPPTLTQDYATLGIDSSVSDDELTRAYRRLLSRHHPDKLSASGASEAELKRAAERTHAIRSAYERIRVARGLD</sequence>
<comment type="caution">
    <text evidence="4">The sequence shown here is derived from an EMBL/GenBank/DDBJ whole genome shotgun (WGS) entry which is preliminary data.</text>
</comment>
<proteinExistence type="predicted"/>
<dbReference type="CDD" id="cd07316">
    <property type="entry name" value="terB_like_DjlA"/>
    <property type="match status" value="1"/>
</dbReference>
<reference evidence="4 5" key="1">
    <citation type="submission" date="2018-05" db="EMBL/GenBank/DDBJ databases">
        <title>Genomic Encyclopedia of Type Strains, Phase IV (KMG-IV): sequencing the most valuable type-strain genomes for metagenomic binning, comparative biology and taxonomic classification.</title>
        <authorList>
            <person name="Goeker M."/>
        </authorList>
    </citation>
    <scope>NUCLEOTIDE SEQUENCE [LARGE SCALE GENOMIC DNA]</scope>
    <source>
        <strain evidence="4 5">DSM 23606</strain>
    </source>
</reference>
<keyword evidence="5" id="KW-1185">Reference proteome</keyword>
<evidence type="ECO:0000256" key="2">
    <source>
        <dbReference type="SAM" id="MobiDB-lite"/>
    </source>
</evidence>
<dbReference type="Pfam" id="PF05099">
    <property type="entry name" value="TerB"/>
    <property type="match status" value="1"/>
</dbReference>
<dbReference type="InterPro" id="IPR001623">
    <property type="entry name" value="DnaJ_domain"/>
</dbReference>
<keyword evidence="1" id="KW-0143">Chaperone</keyword>
<dbReference type="NCBIfam" id="NF006948">
    <property type="entry name" value="PRK09430.1"/>
    <property type="match status" value="1"/>
</dbReference>
<dbReference type="Proteomes" id="UP000246569">
    <property type="component" value="Unassembled WGS sequence"/>
</dbReference>
<dbReference type="SMART" id="SM00271">
    <property type="entry name" value="DnaJ"/>
    <property type="match status" value="1"/>
</dbReference>
<dbReference type="RefSeq" id="WP_110017286.1">
    <property type="nucleotide sequence ID" value="NZ_QGTJ01000002.1"/>
</dbReference>
<evidence type="ECO:0000313" key="4">
    <source>
        <dbReference type="EMBL" id="PWV64644.1"/>
    </source>
</evidence>
<evidence type="ECO:0000259" key="3">
    <source>
        <dbReference type="PROSITE" id="PS50076"/>
    </source>
</evidence>
<dbReference type="OrthoDB" id="9782583at2"/>
<dbReference type="AlphaFoldDB" id="A0A317MYN6"/>
<evidence type="ECO:0000256" key="1">
    <source>
        <dbReference type="ARBA" id="ARBA00023186"/>
    </source>
</evidence>
<feature type="domain" description="J" evidence="3">
    <location>
        <begin position="206"/>
        <end position="270"/>
    </location>
</feature>
<dbReference type="Gene3D" id="1.10.3680.10">
    <property type="entry name" value="TerB-like"/>
    <property type="match status" value="1"/>
</dbReference>
<dbReference type="InterPro" id="IPR007791">
    <property type="entry name" value="DjlA_N"/>
</dbReference>
<protein>
    <submittedName>
        <fullName evidence="4">DnaJ like chaperone protein</fullName>
    </submittedName>
</protein>
<accession>A0A317MYN6</accession>
<dbReference type="PRINTS" id="PR00625">
    <property type="entry name" value="JDOMAIN"/>
</dbReference>
<gene>
    <name evidence="4" type="ORF">C7443_102295</name>
</gene>
<dbReference type="CDD" id="cd06257">
    <property type="entry name" value="DnaJ"/>
    <property type="match status" value="1"/>
</dbReference>